<proteinExistence type="predicted"/>
<dbReference type="InterPro" id="IPR051559">
    <property type="entry name" value="HIF_prolyl_hydroxylases"/>
</dbReference>
<reference evidence="4" key="1">
    <citation type="submission" date="2021-11" db="EMBL/GenBank/DDBJ databases">
        <authorList>
            <consortium name="Genoscope - CEA"/>
            <person name="William W."/>
        </authorList>
    </citation>
    <scope>NUCLEOTIDE SEQUENCE</scope>
</reference>
<evidence type="ECO:0000313" key="4">
    <source>
        <dbReference type="EMBL" id="CAH0369774.1"/>
    </source>
</evidence>
<feature type="compositionally biased region" description="Basic residues" evidence="2">
    <location>
        <begin position="343"/>
        <end position="355"/>
    </location>
</feature>
<gene>
    <name evidence="4" type="ORF">PECAL_2P29120</name>
</gene>
<sequence length="433" mass="48349">MKLHAALACALICATAALESVPADAFQSVARGNVAVVDNFLARDVVAALRGDAEELWDAGLYSAPTRDTKLKRRNERFVLRGSVWRDFGVGRGTARSRVAATMDKVRDACAARLGRADLQRTPPARHEFSYTRFAPGASLARHVDEHHEETKGTEGWRAPTRRSVTWLVYLNERDVAGGRLRAYERRRPIAGDAQVGATADGDLQVGWLRASAADPVERPVFLASRLHDKEGNCALRVGDAVVSRPFHASPTLYVNADFVLQSLFLDASLAKRFQRLEELRTPLNPDPPIQGEYESRDVAPLAGRLVMYDSVAVPHEVLAVRLPRPFVFSFYPVYTPSPRRAPLRRSRATRRGSRWRGGSTRGSRRCTSLLVACGRVTNFLTETSLYNNTLPRRFRRPRVLRDRSAASARKTHTSWQRCLRDGTVQMTPSPRK</sequence>
<dbReference type="EMBL" id="CAKKNE010000002">
    <property type="protein sequence ID" value="CAH0369774.1"/>
    <property type="molecule type" value="Genomic_DNA"/>
</dbReference>
<keyword evidence="5" id="KW-1185">Reference proteome</keyword>
<dbReference type="OrthoDB" id="204385at2759"/>
<dbReference type="PANTHER" id="PTHR12907:SF26">
    <property type="entry name" value="HIF PROLYL HYDROXYLASE, ISOFORM C"/>
    <property type="match status" value="1"/>
</dbReference>
<keyword evidence="1" id="KW-0847">Vitamin C</keyword>
<dbReference type="GO" id="GO:0008198">
    <property type="term" value="F:ferrous iron binding"/>
    <property type="evidence" value="ECO:0007669"/>
    <property type="project" value="TreeGrafter"/>
</dbReference>
<keyword evidence="3" id="KW-0732">Signal</keyword>
<feature type="region of interest" description="Disordered" evidence="2">
    <location>
        <begin position="343"/>
        <end position="362"/>
    </location>
</feature>
<evidence type="ECO:0008006" key="6">
    <source>
        <dbReference type="Google" id="ProtNLM"/>
    </source>
</evidence>
<dbReference type="GO" id="GO:0071456">
    <property type="term" value="P:cellular response to hypoxia"/>
    <property type="evidence" value="ECO:0007669"/>
    <property type="project" value="TreeGrafter"/>
</dbReference>
<feature type="chain" id="PRO_5035284090" description="Fe2OG dioxygenase domain-containing protein" evidence="3">
    <location>
        <begin position="26"/>
        <end position="433"/>
    </location>
</feature>
<dbReference type="AlphaFoldDB" id="A0A8J2WW48"/>
<feature type="signal peptide" evidence="3">
    <location>
        <begin position="1"/>
        <end position="25"/>
    </location>
</feature>
<organism evidence="4 5">
    <name type="scientific">Pelagomonas calceolata</name>
    <dbReference type="NCBI Taxonomy" id="35677"/>
    <lineage>
        <taxon>Eukaryota</taxon>
        <taxon>Sar</taxon>
        <taxon>Stramenopiles</taxon>
        <taxon>Ochrophyta</taxon>
        <taxon>Pelagophyceae</taxon>
        <taxon>Pelagomonadales</taxon>
        <taxon>Pelagomonadaceae</taxon>
        <taxon>Pelagomonas</taxon>
    </lineage>
</organism>
<evidence type="ECO:0000256" key="2">
    <source>
        <dbReference type="SAM" id="MobiDB-lite"/>
    </source>
</evidence>
<comment type="caution">
    <text evidence="4">The sequence shown here is derived from an EMBL/GenBank/DDBJ whole genome shotgun (WGS) entry which is preliminary data.</text>
</comment>
<evidence type="ECO:0000313" key="5">
    <source>
        <dbReference type="Proteomes" id="UP000789595"/>
    </source>
</evidence>
<evidence type="ECO:0000256" key="3">
    <source>
        <dbReference type="SAM" id="SignalP"/>
    </source>
</evidence>
<evidence type="ECO:0000256" key="1">
    <source>
        <dbReference type="ARBA" id="ARBA00022896"/>
    </source>
</evidence>
<dbReference type="Gene3D" id="2.60.120.620">
    <property type="entry name" value="q2cbj1_9rhob like domain"/>
    <property type="match status" value="1"/>
</dbReference>
<accession>A0A8J2WW48</accession>
<dbReference type="GO" id="GO:0031418">
    <property type="term" value="F:L-ascorbic acid binding"/>
    <property type="evidence" value="ECO:0007669"/>
    <property type="project" value="UniProtKB-KW"/>
</dbReference>
<dbReference type="GO" id="GO:0031543">
    <property type="term" value="F:peptidyl-proline dioxygenase activity"/>
    <property type="evidence" value="ECO:0007669"/>
    <property type="project" value="TreeGrafter"/>
</dbReference>
<protein>
    <recommendedName>
        <fullName evidence="6">Fe2OG dioxygenase domain-containing protein</fullName>
    </recommendedName>
</protein>
<dbReference type="Proteomes" id="UP000789595">
    <property type="component" value="Unassembled WGS sequence"/>
</dbReference>
<name>A0A8J2WW48_9STRA</name>
<dbReference type="PANTHER" id="PTHR12907">
    <property type="entry name" value="EGL NINE HOMOLOG-RELATED"/>
    <property type="match status" value="1"/>
</dbReference>